<dbReference type="EMBL" id="JANAVB010021000">
    <property type="protein sequence ID" value="KAJ6826221.1"/>
    <property type="molecule type" value="Genomic_DNA"/>
</dbReference>
<dbReference type="AlphaFoldDB" id="A0AAX6GDC5"/>
<comment type="caution">
    <text evidence="1">The sequence shown here is derived from an EMBL/GenBank/DDBJ whole genome shotgun (WGS) entry which is preliminary data.</text>
</comment>
<reference evidence="1" key="1">
    <citation type="journal article" date="2023" name="GigaByte">
        <title>Genome assembly of the bearded iris, Iris pallida Lam.</title>
        <authorList>
            <person name="Bruccoleri R.E."/>
            <person name="Oakeley E.J."/>
            <person name="Faust A.M.E."/>
            <person name="Altorfer M."/>
            <person name="Dessus-Babus S."/>
            <person name="Burckhardt D."/>
            <person name="Oertli M."/>
            <person name="Naumann U."/>
            <person name="Petersen F."/>
            <person name="Wong J."/>
        </authorList>
    </citation>
    <scope>NUCLEOTIDE SEQUENCE</scope>
    <source>
        <strain evidence="1">GSM-AAB239-AS_SAM_17_03QT</strain>
    </source>
</reference>
<evidence type="ECO:0000313" key="1">
    <source>
        <dbReference type="EMBL" id="KAJ6826221.1"/>
    </source>
</evidence>
<protein>
    <submittedName>
        <fullName evidence="1">Spidroin-1-like</fullName>
    </submittedName>
</protein>
<proteinExistence type="predicted"/>
<name>A0AAX6GDC5_IRIPA</name>
<accession>A0AAX6GDC5</accession>
<organism evidence="1 2">
    <name type="scientific">Iris pallida</name>
    <name type="common">Sweet iris</name>
    <dbReference type="NCBI Taxonomy" id="29817"/>
    <lineage>
        <taxon>Eukaryota</taxon>
        <taxon>Viridiplantae</taxon>
        <taxon>Streptophyta</taxon>
        <taxon>Embryophyta</taxon>
        <taxon>Tracheophyta</taxon>
        <taxon>Spermatophyta</taxon>
        <taxon>Magnoliopsida</taxon>
        <taxon>Liliopsida</taxon>
        <taxon>Asparagales</taxon>
        <taxon>Iridaceae</taxon>
        <taxon>Iridoideae</taxon>
        <taxon>Irideae</taxon>
        <taxon>Iris</taxon>
    </lineage>
</organism>
<dbReference type="Proteomes" id="UP001140949">
    <property type="component" value="Unassembled WGS sequence"/>
</dbReference>
<reference evidence="1" key="2">
    <citation type="submission" date="2023-04" db="EMBL/GenBank/DDBJ databases">
        <authorList>
            <person name="Bruccoleri R.E."/>
            <person name="Oakeley E.J."/>
            <person name="Faust A.-M."/>
            <person name="Dessus-Babus S."/>
            <person name="Altorfer M."/>
            <person name="Burckhardt D."/>
            <person name="Oertli M."/>
            <person name="Naumann U."/>
            <person name="Petersen F."/>
            <person name="Wong J."/>
        </authorList>
    </citation>
    <scope>NUCLEOTIDE SEQUENCE</scope>
    <source>
        <strain evidence="1">GSM-AAB239-AS_SAM_17_03QT</strain>
        <tissue evidence="1">Leaf</tissue>
    </source>
</reference>
<evidence type="ECO:0000313" key="2">
    <source>
        <dbReference type="Proteomes" id="UP001140949"/>
    </source>
</evidence>
<gene>
    <name evidence="1" type="ORF">M6B38_372400</name>
</gene>
<keyword evidence="2" id="KW-1185">Reference proteome</keyword>
<sequence>MLKSNLEMDSSCNISLTVKSCIFFNYKCCNKCRNVNEQQM</sequence>